<dbReference type="Gene3D" id="3.40.220.10">
    <property type="entry name" value="Leucine Aminopeptidase, subunit E, domain 1"/>
    <property type="match status" value="1"/>
</dbReference>
<evidence type="ECO:0000256" key="4">
    <source>
        <dbReference type="ARBA" id="ARBA00022438"/>
    </source>
</evidence>
<dbReference type="EC" id="3.4.11.10" evidence="8"/>
<dbReference type="GO" id="GO:0030145">
    <property type="term" value="F:manganese ion binding"/>
    <property type="evidence" value="ECO:0007669"/>
    <property type="project" value="UniProtKB-UniRule"/>
</dbReference>
<feature type="binding site" evidence="8">
    <location>
        <position position="400"/>
    </location>
    <ligand>
        <name>Mn(2+)</name>
        <dbReference type="ChEBI" id="CHEBI:29035"/>
        <label>1</label>
    </ligand>
</feature>
<keyword evidence="5 8" id="KW-0645">Protease</keyword>
<dbReference type="InterPro" id="IPR011356">
    <property type="entry name" value="Leucine_aapep/pepB"/>
</dbReference>
<keyword evidence="8" id="KW-0963">Cytoplasm</keyword>
<dbReference type="Gene3D" id="3.40.630.10">
    <property type="entry name" value="Zn peptidases"/>
    <property type="match status" value="1"/>
</dbReference>
<comment type="similarity">
    <text evidence="3 8">Belongs to the peptidase M17 family.</text>
</comment>
<dbReference type="GO" id="GO:0070006">
    <property type="term" value="F:metalloaminopeptidase activity"/>
    <property type="evidence" value="ECO:0007669"/>
    <property type="project" value="InterPro"/>
</dbReference>
<name>A0A537JNJ8_9BACT</name>
<dbReference type="GO" id="GO:0005737">
    <property type="term" value="C:cytoplasm"/>
    <property type="evidence" value="ECO:0007669"/>
    <property type="project" value="UniProtKB-SubCell"/>
</dbReference>
<dbReference type="HAMAP" id="MF_00181">
    <property type="entry name" value="Cytosol_peptidase_M17"/>
    <property type="match status" value="1"/>
</dbReference>
<comment type="cofactor">
    <cofactor evidence="8">
        <name>Mn(2+)</name>
        <dbReference type="ChEBI" id="CHEBI:29035"/>
    </cofactor>
    <text evidence="8">Binds 2 manganese ions per subunit.</text>
</comment>
<evidence type="ECO:0000259" key="10">
    <source>
        <dbReference type="PROSITE" id="PS00631"/>
    </source>
</evidence>
<dbReference type="CDD" id="cd00433">
    <property type="entry name" value="Peptidase_M17"/>
    <property type="match status" value="1"/>
</dbReference>
<dbReference type="SUPFAM" id="SSF52949">
    <property type="entry name" value="Macro domain-like"/>
    <property type="match status" value="1"/>
</dbReference>
<evidence type="ECO:0000313" key="12">
    <source>
        <dbReference type="Proteomes" id="UP000320048"/>
    </source>
</evidence>
<dbReference type="EMBL" id="VBAO01000004">
    <property type="protein sequence ID" value="TMI85079.1"/>
    <property type="molecule type" value="Genomic_DNA"/>
</dbReference>
<dbReference type="PANTHER" id="PTHR11963:SF23">
    <property type="entry name" value="CYTOSOL AMINOPEPTIDASE"/>
    <property type="match status" value="1"/>
</dbReference>
<dbReference type="Pfam" id="PF02789">
    <property type="entry name" value="Peptidase_M17_N"/>
    <property type="match status" value="1"/>
</dbReference>
<feature type="binding site" evidence="8">
    <location>
        <position position="318"/>
    </location>
    <ligand>
        <name>Mn(2+)</name>
        <dbReference type="ChEBI" id="CHEBI:29035"/>
        <label>2</label>
    </ligand>
</feature>
<dbReference type="Proteomes" id="UP000320048">
    <property type="component" value="Unassembled WGS sequence"/>
</dbReference>
<dbReference type="InterPro" id="IPR008283">
    <property type="entry name" value="Peptidase_M17_N"/>
</dbReference>
<feature type="binding site" evidence="8">
    <location>
        <position position="323"/>
    </location>
    <ligand>
        <name>Mn(2+)</name>
        <dbReference type="ChEBI" id="CHEBI:29035"/>
        <label>2</label>
    </ligand>
</feature>
<feature type="binding site" evidence="8">
    <location>
        <position position="402"/>
    </location>
    <ligand>
        <name>Mn(2+)</name>
        <dbReference type="ChEBI" id="CHEBI:29035"/>
        <label>2</label>
    </ligand>
</feature>
<feature type="active site" evidence="8">
    <location>
        <position position="330"/>
    </location>
</feature>
<feature type="binding site" evidence="8">
    <location>
        <position position="323"/>
    </location>
    <ligand>
        <name>Mn(2+)</name>
        <dbReference type="ChEBI" id="CHEBI:29035"/>
        <label>1</label>
    </ligand>
</feature>
<evidence type="ECO:0000256" key="6">
    <source>
        <dbReference type="ARBA" id="ARBA00022801"/>
    </source>
</evidence>
<reference evidence="11 12" key="1">
    <citation type="journal article" date="2019" name="Nat. Microbiol.">
        <title>Mediterranean grassland soil C-N compound turnover is dependent on rainfall and depth, and is mediated by genomically divergent microorganisms.</title>
        <authorList>
            <person name="Diamond S."/>
            <person name="Andeer P.F."/>
            <person name="Li Z."/>
            <person name="Crits-Christoph A."/>
            <person name="Burstein D."/>
            <person name="Anantharaman K."/>
            <person name="Lane K.R."/>
            <person name="Thomas B.C."/>
            <person name="Pan C."/>
            <person name="Northen T.R."/>
            <person name="Banfield J.F."/>
        </authorList>
    </citation>
    <scope>NUCLEOTIDE SEQUENCE [LARGE SCALE GENOMIC DNA]</scope>
    <source>
        <strain evidence="11">NP_7</strain>
    </source>
</reference>
<evidence type="ECO:0000256" key="7">
    <source>
        <dbReference type="ARBA" id="ARBA00049972"/>
    </source>
</evidence>
<dbReference type="PANTHER" id="PTHR11963">
    <property type="entry name" value="LEUCINE AMINOPEPTIDASE-RELATED"/>
    <property type="match status" value="1"/>
</dbReference>
<evidence type="ECO:0000256" key="5">
    <source>
        <dbReference type="ARBA" id="ARBA00022670"/>
    </source>
</evidence>
<evidence type="ECO:0000313" key="11">
    <source>
        <dbReference type="EMBL" id="TMI85079.1"/>
    </source>
</evidence>
<comment type="catalytic activity">
    <reaction evidence="2 8">
        <text>Release of an N-terminal amino acid, preferentially leucine, but not glutamic or aspartic acids.</text>
        <dbReference type="EC" id="3.4.11.10"/>
    </reaction>
</comment>
<keyword evidence="8" id="KW-0464">Manganese</keyword>
<sequence length="552" mass="57210">MSGGSQPACSSPCCRSLTKPGSSSFGSPTSSGRTFGRTFPATIDKACAPPWARPRRAAMRLLLADTPPERYACDLLALPVAEPGALVGEAGDVDRAVGGRLAEIARAEGFSGKPNRTVLLQCPDGPVRRILLVGVGRDPTPERLRRFGGTATRRARDLRAARVAVTTSAGPGAGHPPEEWARAVAEGAGLGAYRFDRYRKPEDGADVVETAVIARRGDRKALERAIAAADVAVRATGRARDLVNEPANVLTPTALAEIAREIAASAGLDCRIIDLDEARAMGMGLFAAVAQGSAQPPKFIVLEYRPDGAKRTVGLVGKGITFDSGGLSIKSADGMKTMKGDMAGAAAVVAAMGALRELGVTDRVLGIAAATENMVGGAATRPGDIVRGLGGRTVEITNTDAEGRLVLADGLAFAIRAGADELIDLATLTGACVVALGDWTAGVMGNHQPLMDRLLAAAAQAGEQMWQLPLYEEFLEAMRGEITDLRNSATGREGGAERAAAFLGEFVGTTPWAHLDIAGPAFAESAPPAPYLPSGGTGFGVRTLLRYLAPSK</sequence>
<dbReference type="EC" id="3.4.11.1" evidence="8"/>
<evidence type="ECO:0000256" key="1">
    <source>
        <dbReference type="ARBA" id="ARBA00000135"/>
    </source>
</evidence>
<comment type="function">
    <text evidence="7 8">Presumably involved in the processing and regular turnover of intracellular proteins. Catalyzes the removal of unsubstituted N-terminal amino acids from various peptides.</text>
</comment>
<feature type="active site" evidence="8">
    <location>
        <position position="404"/>
    </location>
</feature>
<feature type="binding site" evidence="8">
    <location>
        <position position="402"/>
    </location>
    <ligand>
        <name>Mn(2+)</name>
        <dbReference type="ChEBI" id="CHEBI:29035"/>
        <label>1</label>
    </ligand>
</feature>
<dbReference type="InterPro" id="IPR023042">
    <property type="entry name" value="Peptidase_M17_leu_NH2_pept"/>
</dbReference>
<gene>
    <name evidence="8" type="primary">pepA</name>
    <name evidence="11" type="ORF">E6H04_00155</name>
</gene>
<keyword evidence="4 8" id="KW-0031">Aminopeptidase</keyword>
<evidence type="ECO:0000256" key="2">
    <source>
        <dbReference type="ARBA" id="ARBA00000967"/>
    </source>
</evidence>
<accession>A0A537JNJ8</accession>
<dbReference type="Pfam" id="PF00883">
    <property type="entry name" value="Peptidase_M17"/>
    <property type="match status" value="1"/>
</dbReference>
<comment type="caution">
    <text evidence="11">The sequence shown here is derived from an EMBL/GenBank/DDBJ whole genome shotgun (WGS) entry which is preliminary data.</text>
</comment>
<keyword evidence="6 8" id="KW-0378">Hydrolase</keyword>
<feature type="binding site" evidence="8">
    <location>
        <position position="341"/>
    </location>
    <ligand>
        <name>Mn(2+)</name>
        <dbReference type="ChEBI" id="CHEBI:29035"/>
        <label>2</label>
    </ligand>
</feature>
<evidence type="ECO:0000256" key="8">
    <source>
        <dbReference type="HAMAP-Rule" id="MF_00181"/>
    </source>
</evidence>
<keyword evidence="8" id="KW-0479">Metal-binding</keyword>
<feature type="compositionally biased region" description="Low complexity" evidence="9">
    <location>
        <begin position="20"/>
        <end position="33"/>
    </location>
</feature>
<dbReference type="InterPro" id="IPR043472">
    <property type="entry name" value="Macro_dom-like"/>
</dbReference>
<comment type="subcellular location">
    <subcellularLocation>
        <location evidence="8">Cytoplasm</location>
    </subcellularLocation>
</comment>
<evidence type="ECO:0000256" key="3">
    <source>
        <dbReference type="ARBA" id="ARBA00009528"/>
    </source>
</evidence>
<dbReference type="AlphaFoldDB" id="A0A537JNJ8"/>
<feature type="region of interest" description="Disordered" evidence="9">
    <location>
        <begin position="1"/>
        <end position="33"/>
    </location>
</feature>
<dbReference type="InterPro" id="IPR000819">
    <property type="entry name" value="Peptidase_M17_C"/>
</dbReference>
<dbReference type="SUPFAM" id="SSF53187">
    <property type="entry name" value="Zn-dependent exopeptidases"/>
    <property type="match status" value="1"/>
</dbReference>
<dbReference type="GO" id="GO:0006508">
    <property type="term" value="P:proteolysis"/>
    <property type="evidence" value="ECO:0007669"/>
    <property type="project" value="UniProtKB-KW"/>
</dbReference>
<organism evidence="11 12">
    <name type="scientific">Candidatus Segetimicrobium genomatis</name>
    <dbReference type="NCBI Taxonomy" id="2569760"/>
    <lineage>
        <taxon>Bacteria</taxon>
        <taxon>Bacillati</taxon>
        <taxon>Candidatus Sysuimicrobiota</taxon>
        <taxon>Candidatus Sysuimicrobiia</taxon>
        <taxon>Candidatus Sysuimicrobiales</taxon>
        <taxon>Candidatus Segetimicrobiaceae</taxon>
        <taxon>Candidatus Segetimicrobium</taxon>
    </lineage>
</organism>
<feature type="domain" description="Cytosol aminopeptidase" evidence="10">
    <location>
        <begin position="398"/>
        <end position="405"/>
    </location>
</feature>
<protein>
    <recommendedName>
        <fullName evidence="8">Probable cytosol aminopeptidase</fullName>
        <ecNumber evidence="8">3.4.11.1</ecNumber>
    </recommendedName>
    <alternativeName>
        <fullName evidence="8">Leucine aminopeptidase</fullName>
        <shortName evidence="8">LAP</shortName>
        <ecNumber evidence="8">3.4.11.10</ecNumber>
    </alternativeName>
    <alternativeName>
        <fullName evidence="8">Leucyl aminopeptidase</fullName>
    </alternativeName>
</protein>
<dbReference type="PROSITE" id="PS00631">
    <property type="entry name" value="CYTOSOL_AP"/>
    <property type="match status" value="1"/>
</dbReference>
<dbReference type="PRINTS" id="PR00481">
    <property type="entry name" value="LAMNOPPTDASE"/>
</dbReference>
<evidence type="ECO:0000256" key="9">
    <source>
        <dbReference type="SAM" id="MobiDB-lite"/>
    </source>
</evidence>
<comment type="catalytic activity">
    <reaction evidence="1 8">
        <text>Release of an N-terminal amino acid, Xaa-|-Yaa-, in which Xaa is preferably Leu, but may be other amino acids including Pro although not Arg or Lys, and Yaa may be Pro. Amino acid amides and methyl esters are also readily hydrolyzed, but rates on arylamides are exceedingly low.</text>
        <dbReference type="EC" id="3.4.11.1"/>
    </reaction>
</comment>
<dbReference type="NCBIfam" id="NF002073">
    <property type="entry name" value="PRK00913.1-2"/>
    <property type="match status" value="1"/>
</dbReference>
<proteinExistence type="inferred from homology"/>